<feature type="domain" description="NADPH-dependent FMN reductase-like" evidence="3">
    <location>
        <begin position="6"/>
        <end position="107"/>
    </location>
</feature>
<evidence type="ECO:0000313" key="4">
    <source>
        <dbReference type="EMBL" id="BBO84966.1"/>
    </source>
</evidence>
<dbReference type="AlphaFoldDB" id="A0A5K7ZXT4"/>
<dbReference type="Proteomes" id="UP000425960">
    <property type="component" value="Chromosome"/>
</dbReference>
<dbReference type="SUPFAM" id="SSF52218">
    <property type="entry name" value="Flavoproteins"/>
    <property type="match status" value="1"/>
</dbReference>
<dbReference type="RefSeq" id="WP_155324725.1">
    <property type="nucleotide sequence ID" value="NZ_AP021876.1"/>
</dbReference>
<evidence type="ECO:0000313" key="5">
    <source>
        <dbReference type="Proteomes" id="UP000425960"/>
    </source>
</evidence>
<reference evidence="4 5" key="1">
    <citation type="submission" date="2019-11" db="EMBL/GenBank/DDBJ databases">
        <title>Comparative genomics of hydrocarbon-degrading Desulfosarcina strains.</title>
        <authorList>
            <person name="Watanabe M."/>
            <person name="Kojima H."/>
            <person name="Fukui M."/>
        </authorList>
    </citation>
    <scope>NUCLEOTIDE SEQUENCE [LARGE SCALE GENOMIC DNA]</scope>
    <source>
        <strain evidence="4 5">28bB2T</strain>
    </source>
</reference>
<evidence type="ECO:0000259" key="3">
    <source>
        <dbReference type="Pfam" id="PF03358"/>
    </source>
</evidence>
<evidence type="ECO:0000256" key="2">
    <source>
        <dbReference type="ARBA" id="ARBA00022643"/>
    </source>
</evidence>
<dbReference type="Pfam" id="PF03358">
    <property type="entry name" value="FMN_red"/>
    <property type="match status" value="1"/>
</dbReference>
<gene>
    <name evidence="4" type="ORF">DSCO28_55320</name>
</gene>
<sequence>MSEISKILAINGSHRSQEGISEVLLRTFLKGAQAAGAECEVFYPSRMKISPCRACHQCILETPGQCFYQDDMAVLIEKMDTAELMVWTAPVYFDTAPSNMQKLLERLMPIYGTIFA</sequence>
<proteinExistence type="predicted"/>
<dbReference type="InterPro" id="IPR005025">
    <property type="entry name" value="FMN_Rdtase-like_dom"/>
</dbReference>
<dbReference type="Gene3D" id="3.40.50.360">
    <property type="match status" value="1"/>
</dbReference>
<dbReference type="KEGG" id="dov:DSCO28_55320"/>
<dbReference type="GO" id="GO:0016491">
    <property type="term" value="F:oxidoreductase activity"/>
    <property type="evidence" value="ECO:0007669"/>
    <property type="project" value="InterPro"/>
</dbReference>
<organism evidence="4 5">
    <name type="scientific">Desulfosarcina ovata subsp. sediminis</name>
    <dbReference type="NCBI Taxonomy" id="885957"/>
    <lineage>
        <taxon>Bacteria</taxon>
        <taxon>Pseudomonadati</taxon>
        <taxon>Thermodesulfobacteriota</taxon>
        <taxon>Desulfobacteria</taxon>
        <taxon>Desulfobacterales</taxon>
        <taxon>Desulfosarcinaceae</taxon>
        <taxon>Desulfosarcina</taxon>
    </lineage>
</organism>
<accession>A0A5K7ZXT4</accession>
<keyword evidence="1" id="KW-0285">Flavoprotein</keyword>
<name>A0A5K7ZXT4_9BACT</name>
<dbReference type="PANTHER" id="PTHR43278">
    <property type="entry name" value="NAD(P)H-DEPENDENT FMN-CONTAINING OXIDOREDUCTASE YWQN-RELATED"/>
    <property type="match status" value="1"/>
</dbReference>
<keyword evidence="2" id="KW-0288">FMN</keyword>
<protein>
    <recommendedName>
        <fullName evidence="3">NADPH-dependent FMN reductase-like domain-containing protein</fullName>
    </recommendedName>
</protein>
<dbReference type="PANTHER" id="PTHR43278:SF2">
    <property type="entry name" value="IRON-SULFUR FLAVOPROTEIN"/>
    <property type="match status" value="1"/>
</dbReference>
<dbReference type="EMBL" id="AP021876">
    <property type="protein sequence ID" value="BBO84966.1"/>
    <property type="molecule type" value="Genomic_DNA"/>
</dbReference>
<dbReference type="InterPro" id="IPR029039">
    <property type="entry name" value="Flavoprotein-like_sf"/>
</dbReference>
<dbReference type="InterPro" id="IPR051796">
    <property type="entry name" value="ISF_SsuE-like"/>
</dbReference>
<evidence type="ECO:0000256" key="1">
    <source>
        <dbReference type="ARBA" id="ARBA00022630"/>
    </source>
</evidence>